<evidence type="ECO:0000313" key="2">
    <source>
        <dbReference type="Proteomes" id="UP000276133"/>
    </source>
</evidence>
<name>A0A3M7RP63_BRAPC</name>
<accession>A0A3M7RP63</accession>
<protein>
    <submittedName>
        <fullName evidence="1">Uncharacterized protein</fullName>
    </submittedName>
</protein>
<dbReference type="EMBL" id="REGN01002939">
    <property type="protein sequence ID" value="RNA25331.1"/>
    <property type="molecule type" value="Genomic_DNA"/>
</dbReference>
<gene>
    <name evidence="1" type="ORF">BpHYR1_025039</name>
</gene>
<dbReference type="AlphaFoldDB" id="A0A3M7RP63"/>
<reference evidence="1 2" key="1">
    <citation type="journal article" date="2018" name="Sci. Rep.">
        <title>Genomic signatures of local adaptation to the degree of environmental predictability in rotifers.</title>
        <authorList>
            <person name="Franch-Gras L."/>
            <person name="Hahn C."/>
            <person name="Garcia-Roger E.M."/>
            <person name="Carmona M.J."/>
            <person name="Serra M."/>
            <person name="Gomez A."/>
        </authorList>
    </citation>
    <scope>NUCLEOTIDE SEQUENCE [LARGE SCALE GENOMIC DNA]</scope>
    <source>
        <strain evidence="1">HYR1</strain>
    </source>
</reference>
<comment type="caution">
    <text evidence="1">The sequence shown here is derived from an EMBL/GenBank/DDBJ whole genome shotgun (WGS) entry which is preliminary data.</text>
</comment>
<dbReference type="Proteomes" id="UP000276133">
    <property type="component" value="Unassembled WGS sequence"/>
</dbReference>
<keyword evidence="2" id="KW-1185">Reference proteome</keyword>
<sequence length="72" mass="8537">MDAVRYDHGFEACVMLMVNIKQWTNSGLEKKRNEKKKKKNFFFIDLMAYIQLEFEHKYARSPFKSRSGVTGV</sequence>
<proteinExistence type="predicted"/>
<evidence type="ECO:0000313" key="1">
    <source>
        <dbReference type="EMBL" id="RNA25331.1"/>
    </source>
</evidence>
<organism evidence="1 2">
    <name type="scientific">Brachionus plicatilis</name>
    <name type="common">Marine rotifer</name>
    <name type="synonym">Brachionus muelleri</name>
    <dbReference type="NCBI Taxonomy" id="10195"/>
    <lineage>
        <taxon>Eukaryota</taxon>
        <taxon>Metazoa</taxon>
        <taxon>Spiralia</taxon>
        <taxon>Gnathifera</taxon>
        <taxon>Rotifera</taxon>
        <taxon>Eurotatoria</taxon>
        <taxon>Monogononta</taxon>
        <taxon>Pseudotrocha</taxon>
        <taxon>Ploima</taxon>
        <taxon>Brachionidae</taxon>
        <taxon>Brachionus</taxon>
    </lineage>
</organism>